<dbReference type="GO" id="GO:0032259">
    <property type="term" value="P:methylation"/>
    <property type="evidence" value="ECO:0007669"/>
    <property type="project" value="UniProtKB-KW"/>
</dbReference>
<evidence type="ECO:0000256" key="5">
    <source>
        <dbReference type="ARBA" id="ARBA00022691"/>
    </source>
</evidence>
<dbReference type="OrthoDB" id="9780707at2"/>
<protein>
    <submittedName>
        <fullName evidence="7">Cobalt-precorrin-6Y C(15)-methyltransferase</fullName>
    </submittedName>
</protein>
<sequence length="185" mass="20918">MKNSEFILEKVPITKEEIRAVSISKLELLGAKKFIDIGSGTGSITVETAINYPNLEIVSIEIEKSAFELSRKNIEKFKLKNVKQIQGMAPLYEENFKDIDAIFIGGSKKNLKEILEWSYSILRYGGKIVANFILLESFFECKSILEECGYKNIEVSQISVSNMERLGKGNYFKPQNTIFIVSASK</sequence>
<dbReference type="InterPro" id="IPR029063">
    <property type="entry name" value="SAM-dependent_MTases_sf"/>
</dbReference>
<evidence type="ECO:0000256" key="4">
    <source>
        <dbReference type="ARBA" id="ARBA00022679"/>
    </source>
</evidence>
<dbReference type="PANTHER" id="PTHR43182">
    <property type="entry name" value="COBALT-PRECORRIN-6B C(15)-METHYLTRANSFERASE (DECARBOXYLATING)"/>
    <property type="match status" value="1"/>
</dbReference>
<organism evidence="7 8">
    <name type="scientific">Peptostreptococcus russellii</name>
    <dbReference type="NCBI Taxonomy" id="215200"/>
    <lineage>
        <taxon>Bacteria</taxon>
        <taxon>Bacillati</taxon>
        <taxon>Bacillota</taxon>
        <taxon>Clostridia</taxon>
        <taxon>Peptostreptococcales</taxon>
        <taxon>Peptostreptococcaceae</taxon>
        <taxon>Peptostreptococcus</taxon>
    </lineage>
</organism>
<dbReference type="UniPathway" id="UPA00148"/>
<evidence type="ECO:0000259" key="6">
    <source>
        <dbReference type="Pfam" id="PF13847"/>
    </source>
</evidence>
<comment type="caution">
    <text evidence="7">The sequence shown here is derived from an EMBL/GenBank/DDBJ whole genome shotgun (WGS) entry which is preliminary data.</text>
</comment>
<feature type="domain" description="Methyltransferase" evidence="6">
    <location>
        <begin position="32"/>
        <end position="132"/>
    </location>
</feature>
<dbReference type="NCBIfam" id="TIGR02469">
    <property type="entry name" value="CbiT"/>
    <property type="match status" value="1"/>
</dbReference>
<accession>A0A2P7PYQ6</accession>
<keyword evidence="5" id="KW-0949">S-adenosyl-L-methionine</keyword>
<dbReference type="GO" id="GO:0008276">
    <property type="term" value="F:protein methyltransferase activity"/>
    <property type="evidence" value="ECO:0007669"/>
    <property type="project" value="InterPro"/>
</dbReference>
<keyword evidence="3 7" id="KW-0489">Methyltransferase</keyword>
<keyword evidence="8" id="KW-1185">Reference proteome</keyword>
<evidence type="ECO:0000256" key="3">
    <source>
        <dbReference type="ARBA" id="ARBA00022603"/>
    </source>
</evidence>
<keyword evidence="4 7" id="KW-0808">Transferase</keyword>
<dbReference type="Proteomes" id="UP000241434">
    <property type="component" value="Unassembled WGS sequence"/>
</dbReference>
<dbReference type="Gene3D" id="3.40.50.150">
    <property type="entry name" value="Vaccinia Virus protein VP39"/>
    <property type="match status" value="1"/>
</dbReference>
<reference evidence="7" key="1">
    <citation type="thesis" date="2015" institute="Rutgers" country="The State University of New Jersey, 14 College Farm Rd., New Brunswick, NJ, USA">
        <title>Ammonia toxicity in bacteria and its implications for treatment of and resource recovery from highly nitrogenous organic wastes.</title>
        <authorList>
            <person name="Luther A.K."/>
        </authorList>
    </citation>
    <scope>NUCLEOTIDE SEQUENCE</scope>
    <source>
        <strain evidence="7">RT-10B</strain>
    </source>
</reference>
<dbReference type="InterPro" id="IPR025714">
    <property type="entry name" value="Methyltranfer_dom"/>
</dbReference>
<evidence type="ECO:0000256" key="1">
    <source>
        <dbReference type="ARBA" id="ARBA00004953"/>
    </source>
</evidence>
<dbReference type="InterPro" id="IPR014008">
    <property type="entry name" value="Cbl_synth_MTase_CbiT"/>
</dbReference>
<dbReference type="EMBL" id="JYGE01000007">
    <property type="protein sequence ID" value="PSJ30846.1"/>
    <property type="molecule type" value="Genomic_DNA"/>
</dbReference>
<dbReference type="InterPro" id="IPR050714">
    <property type="entry name" value="Cobalamin_biosynth_MTase"/>
</dbReference>
<evidence type="ECO:0000256" key="2">
    <source>
        <dbReference type="ARBA" id="ARBA00022573"/>
    </source>
</evidence>
<dbReference type="CDD" id="cd02440">
    <property type="entry name" value="AdoMet_MTases"/>
    <property type="match status" value="1"/>
</dbReference>
<comment type="pathway">
    <text evidence="1">Cofactor biosynthesis; adenosylcobalamin biosynthesis.</text>
</comment>
<dbReference type="GO" id="GO:0009236">
    <property type="term" value="P:cobalamin biosynthetic process"/>
    <property type="evidence" value="ECO:0007669"/>
    <property type="project" value="UniProtKB-UniPathway"/>
</dbReference>
<evidence type="ECO:0000313" key="7">
    <source>
        <dbReference type="EMBL" id="PSJ30846.1"/>
    </source>
</evidence>
<proteinExistence type="predicted"/>
<dbReference type="PANTHER" id="PTHR43182:SF1">
    <property type="entry name" value="COBALT-PRECORRIN-7 C(5)-METHYLTRANSFERASE"/>
    <property type="match status" value="1"/>
</dbReference>
<name>A0A2P7PYQ6_9FIRM</name>
<dbReference type="Pfam" id="PF13847">
    <property type="entry name" value="Methyltransf_31"/>
    <property type="match status" value="1"/>
</dbReference>
<gene>
    <name evidence="7" type="ORF">UF10_08250</name>
</gene>
<dbReference type="RefSeq" id="WP_106777335.1">
    <property type="nucleotide sequence ID" value="NZ_JYGE01000007.1"/>
</dbReference>
<dbReference type="NCBIfam" id="NF006138">
    <property type="entry name" value="PRK08287.1"/>
    <property type="match status" value="1"/>
</dbReference>
<dbReference type="AlphaFoldDB" id="A0A2P7PYQ6"/>
<keyword evidence="2" id="KW-0169">Cobalamin biosynthesis</keyword>
<dbReference type="SUPFAM" id="SSF53335">
    <property type="entry name" value="S-adenosyl-L-methionine-dependent methyltransferases"/>
    <property type="match status" value="1"/>
</dbReference>
<evidence type="ECO:0000313" key="8">
    <source>
        <dbReference type="Proteomes" id="UP000241434"/>
    </source>
</evidence>